<protein>
    <submittedName>
        <fullName evidence="9">C6 zinc finger domain protein</fullName>
    </submittedName>
</protein>
<feature type="region of interest" description="Disordered" evidence="7">
    <location>
        <begin position="478"/>
        <end position="497"/>
    </location>
</feature>
<proteinExistence type="predicted"/>
<evidence type="ECO:0000256" key="7">
    <source>
        <dbReference type="SAM" id="MobiDB-lite"/>
    </source>
</evidence>
<gene>
    <name evidence="9" type="ORF">CH63R_03432</name>
</gene>
<evidence type="ECO:0000313" key="10">
    <source>
        <dbReference type="Proteomes" id="UP000092177"/>
    </source>
</evidence>
<dbReference type="PANTHER" id="PTHR36206">
    <property type="entry name" value="ASPERCRYPTIN BIOSYNTHESIS CLUSTER-SPECIFIC TRANSCRIPTION REGULATOR ATNN-RELATED"/>
    <property type="match status" value="1"/>
</dbReference>
<dbReference type="PANTHER" id="PTHR36206:SF12">
    <property type="entry name" value="ASPERCRYPTIN BIOSYNTHESIS CLUSTER-SPECIFIC TRANSCRIPTION REGULATOR ATNN-RELATED"/>
    <property type="match status" value="1"/>
</dbReference>
<dbReference type="InterPro" id="IPR036864">
    <property type="entry name" value="Zn2-C6_fun-type_DNA-bd_sf"/>
</dbReference>
<dbReference type="AlphaFoldDB" id="A0A1B7YRP7"/>
<feature type="compositionally biased region" description="Acidic residues" evidence="7">
    <location>
        <begin position="478"/>
        <end position="495"/>
    </location>
</feature>
<keyword evidence="6" id="KW-0539">Nucleus</keyword>
<dbReference type="InterPro" id="IPR001138">
    <property type="entry name" value="Zn2Cys6_DnaBD"/>
</dbReference>
<dbReference type="GeneID" id="28862514"/>
<evidence type="ECO:0000259" key="8">
    <source>
        <dbReference type="PROSITE" id="PS50048"/>
    </source>
</evidence>
<accession>A0A1B7YRP7</accession>
<dbReference type="PROSITE" id="PS00463">
    <property type="entry name" value="ZN2_CY6_FUNGAL_1"/>
    <property type="match status" value="1"/>
</dbReference>
<reference evidence="10" key="1">
    <citation type="journal article" date="2017" name="BMC Genomics">
        <title>Gapless genome assembly of Colletotrichum higginsianum reveals chromosome structure and association of transposable elements with secondary metabolite gene clusters.</title>
        <authorList>
            <person name="Dallery J.-F."/>
            <person name="Lapalu N."/>
            <person name="Zampounis A."/>
            <person name="Pigne S."/>
            <person name="Luyten I."/>
            <person name="Amselem J."/>
            <person name="Wittenberg A.H.J."/>
            <person name="Zhou S."/>
            <person name="de Queiroz M.V."/>
            <person name="Robin G.P."/>
            <person name="Auger A."/>
            <person name="Hainaut M."/>
            <person name="Henrissat B."/>
            <person name="Kim K.-T."/>
            <person name="Lee Y.-H."/>
            <person name="Lespinet O."/>
            <person name="Schwartz D.C."/>
            <person name="Thon M.R."/>
            <person name="O'Connell R.J."/>
        </authorList>
    </citation>
    <scope>NUCLEOTIDE SEQUENCE [LARGE SCALE GENOMIC DNA]</scope>
    <source>
        <strain evidence="10">IMI 349063</strain>
    </source>
</reference>
<evidence type="ECO:0000313" key="9">
    <source>
        <dbReference type="EMBL" id="OBR14706.1"/>
    </source>
</evidence>
<keyword evidence="3" id="KW-0805">Transcription regulation</keyword>
<dbReference type="PROSITE" id="PS50048">
    <property type="entry name" value="ZN2_CY6_FUNGAL_2"/>
    <property type="match status" value="1"/>
</dbReference>
<name>A0A1B7YRP7_COLHI</name>
<feature type="domain" description="Zn(2)-C6 fungal-type" evidence="8">
    <location>
        <begin position="12"/>
        <end position="40"/>
    </location>
</feature>
<keyword evidence="10" id="KW-1185">Reference proteome</keyword>
<keyword evidence="2" id="KW-0862">Zinc</keyword>
<dbReference type="CDD" id="cd00067">
    <property type="entry name" value="GAL4"/>
    <property type="match status" value="1"/>
</dbReference>
<keyword evidence="5" id="KW-0804">Transcription</keyword>
<dbReference type="Proteomes" id="UP000092177">
    <property type="component" value="Chromosome 2"/>
</dbReference>
<evidence type="ECO:0000256" key="1">
    <source>
        <dbReference type="ARBA" id="ARBA00022723"/>
    </source>
</evidence>
<dbReference type="KEGG" id="chig:CH63R_03432"/>
<evidence type="ECO:0000256" key="6">
    <source>
        <dbReference type="ARBA" id="ARBA00023242"/>
    </source>
</evidence>
<comment type="caution">
    <text evidence="9">The sequence shown here is derived from an EMBL/GenBank/DDBJ whole genome shotgun (WGS) entry which is preliminary data.</text>
</comment>
<dbReference type="SMART" id="SM00066">
    <property type="entry name" value="GAL4"/>
    <property type="match status" value="1"/>
</dbReference>
<dbReference type="Pfam" id="PF00172">
    <property type="entry name" value="Zn_clus"/>
    <property type="match status" value="1"/>
</dbReference>
<feature type="compositionally biased region" description="Acidic residues" evidence="7">
    <location>
        <begin position="378"/>
        <end position="390"/>
    </location>
</feature>
<evidence type="ECO:0000256" key="3">
    <source>
        <dbReference type="ARBA" id="ARBA00023015"/>
    </source>
</evidence>
<dbReference type="Gene3D" id="4.10.240.10">
    <property type="entry name" value="Zn(2)-C6 fungal-type DNA-binding domain"/>
    <property type="match status" value="1"/>
</dbReference>
<keyword evidence="4" id="KW-0238">DNA-binding</keyword>
<dbReference type="GO" id="GO:0003677">
    <property type="term" value="F:DNA binding"/>
    <property type="evidence" value="ECO:0007669"/>
    <property type="project" value="UniProtKB-KW"/>
</dbReference>
<feature type="region of interest" description="Disordered" evidence="7">
    <location>
        <begin position="377"/>
        <end position="408"/>
    </location>
</feature>
<dbReference type="VEuPathDB" id="FungiDB:CH63R_03432"/>
<dbReference type="GO" id="GO:0008270">
    <property type="term" value="F:zinc ion binding"/>
    <property type="evidence" value="ECO:0007669"/>
    <property type="project" value="InterPro"/>
</dbReference>
<dbReference type="SUPFAM" id="SSF57701">
    <property type="entry name" value="Zn2/Cys6 DNA-binding domain"/>
    <property type="match status" value="1"/>
</dbReference>
<dbReference type="RefSeq" id="XP_018163223.1">
    <property type="nucleotide sequence ID" value="XM_018298407.1"/>
</dbReference>
<keyword evidence="1" id="KW-0479">Metal-binding</keyword>
<evidence type="ECO:0000256" key="5">
    <source>
        <dbReference type="ARBA" id="ARBA00023163"/>
    </source>
</evidence>
<evidence type="ECO:0000256" key="2">
    <source>
        <dbReference type="ARBA" id="ARBA00022833"/>
    </source>
</evidence>
<evidence type="ECO:0000256" key="4">
    <source>
        <dbReference type="ARBA" id="ARBA00023125"/>
    </source>
</evidence>
<dbReference type="GO" id="GO:0000981">
    <property type="term" value="F:DNA-binding transcription factor activity, RNA polymerase II-specific"/>
    <property type="evidence" value="ECO:0007669"/>
    <property type="project" value="InterPro"/>
</dbReference>
<dbReference type="InterPro" id="IPR052360">
    <property type="entry name" value="Transcr_Regulatory_Proteins"/>
</dbReference>
<organism evidence="9 10">
    <name type="scientific">Colletotrichum higginsianum (strain IMI 349063)</name>
    <name type="common">Crucifer anthracnose fungus</name>
    <dbReference type="NCBI Taxonomy" id="759273"/>
    <lineage>
        <taxon>Eukaryota</taxon>
        <taxon>Fungi</taxon>
        <taxon>Dikarya</taxon>
        <taxon>Ascomycota</taxon>
        <taxon>Pezizomycotina</taxon>
        <taxon>Sordariomycetes</taxon>
        <taxon>Hypocreomycetidae</taxon>
        <taxon>Glomerellales</taxon>
        <taxon>Glomerellaceae</taxon>
        <taxon>Colletotrichum</taxon>
        <taxon>Colletotrichum destructivum species complex</taxon>
    </lineage>
</organism>
<sequence>MTRNGISRVKTGCITCKIRRVKCDEKRPCCSRCLSTGRKCDGYVSPPSGSHSWAQLLRSAPPQKTIALTRLNRDGSAAVDRAALFYHRVAAPALAGCLSKTFWTTAVAQVALQEPVAGHAVLALSSIFESFTEGVPSTTTTTTTTTTFAAWHYGEALRLLRTTRDRALVLFVCVLFIAIELLRKNAAAVVTHCRHGINILNEIRAESGFLRRHVVPVMRQLSIVPFFYGADPKTFPLIDRPVFLSSSSSSSSSPTRLFASVAEAYESQMALHTRLVRFLQIGEEARLAKGHVGPEPDRKWTRRFLMIDMDRWHESFRALKAGGCRHTGRDRTVLNLLEIRHIMGRVQISLFDSASERDYDAYVDDYRAVIDLTTEAAAAEEEEEEEEAEYDNAVRDPAGSPGPKRTSRVLTNDSVLEADLSTLLYTVVAKCRFLRLRLAALKLMEALARPRENVWSRRITIVTARRLIEMEHDISLPDDLDEEDWGEKEDEEEADSVLPPEERRVVNVKFPYGNAERRGPLRNLCFFLRDPEDGHMIMRSEWLSIEEPSERSRMT</sequence>
<dbReference type="OrthoDB" id="2593732at2759"/>
<dbReference type="EMBL" id="LTAN01000002">
    <property type="protein sequence ID" value="OBR14706.1"/>
    <property type="molecule type" value="Genomic_DNA"/>
</dbReference>